<reference evidence="1 2" key="2">
    <citation type="journal article" date="2009" name="PLoS ONE">
        <title>An integrated genetic and cytogenetic map of the cucumber genome.</title>
        <authorList>
            <person name="Ren Y."/>
            <person name="Zhang Z."/>
            <person name="Liu J."/>
            <person name="Staub J.E."/>
            <person name="Han Y."/>
            <person name="Cheng Z."/>
            <person name="Li X."/>
            <person name="Lu J."/>
            <person name="Miao H."/>
            <person name="Kang H."/>
            <person name="Xie B."/>
            <person name="Gu X."/>
            <person name="Wang X."/>
            <person name="Du Y."/>
            <person name="Jin W."/>
            <person name="Huang S."/>
        </authorList>
    </citation>
    <scope>NUCLEOTIDE SEQUENCE [LARGE SCALE GENOMIC DNA]</scope>
    <source>
        <strain evidence="2">cv. 9930</strain>
    </source>
</reference>
<dbReference type="AlphaFoldDB" id="A0A0A0L164"/>
<proteinExistence type="predicted"/>
<accession>A0A0A0L164</accession>
<dbReference type="Gramene" id="KGN55458">
    <property type="protein sequence ID" value="KGN55458"/>
    <property type="gene ID" value="Csa_4G652705"/>
</dbReference>
<organism evidence="1 2">
    <name type="scientific">Cucumis sativus</name>
    <name type="common">Cucumber</name>
    <dbReference type="NCBI Taxonomy" id="3659"/>
    <lineage>
        <taxon>Eukaryota</taxon>
        <taxon>Viridiplantae</taxon>
        <taxon>Streptophyta</taxon>
        <taxon>Embryophyta</taxon>
        <taxon>Tracheophyta</taxon>
        <taxon>Spermatophyta</taxon>
        <taxon>Magnoliopsida</taxon>
        <taxon>eudicotyledons</taxon>
        <taxon>Gunneridae</taxon>
        <taxon>Pentapetalae</taxon>
        <taxon>rosids</taxon>
        <taxon>fabids</taxon>
        <taxon>Cucurbitales</taxon>
        <taxon>Cucurbitaceae</taxon>
        <taxon>Benincaseae</taxon>
        <taxon>Cucumis</taxon>
    </lineage>
</organism>
<dbReference type="Proteomes" id="UP000029981">
    <property type="component" value="Chromosome 4"/>
</dbReference>
<keyword evidence="2" id="KW-1185">Reference proteome</keyword>
<reference evidence="1 2" key="3">
    <citation type="journal article" date="2010" name="BMC Genomics">
        <title>Transcriptome sequencing and comparative analysis of cucumber flowers with different sex types.</title>
        <authorList>
            <person name="Guo S."/>
            <person name="Zheng Y."/>
            <person name="Joung J.G."/>
            <person name="Liu S."/>
            <person name="Zhang Z."/>
            <person name="Crasta O.R."/>
            <person name="Sobral B.W."/>
            <person name="Xu Y."/>
            <person name="Huang S."/>
            <person name="Fei Z."/>
        </authorList>
    </citation>
    <scope>NUCLEOTIDE SEQUENCE [LARGE SCALE GENOMIC DNA]</scope>
    <source>
        <strain evidence="2">cv. 9930</strain>
    </source>
</reference>
<evidence type="ECO:0000313" key="1">
    <source>
        <dbReference type="EMBL" id="KGN55458.1"/>
    </source>
</evidence>
<gene>
    <name evidence="1" type="ORF">Csa_4G652705</name>
</gene>
<reference evidence="1 2" key="1">
    <citation type="journal article" date="2009" name="Nat. Genet.">
        <title>The genome of the cucumber, Cucumis sativus L.</title>
        <authorList>
            <person name="Huang S."/>
            <person name="Li R."/>
            <person name="Zhang Z."/>
            <person name="Li L."/>
            <person name="Gu X."/>
            <person name="Fan W."/>
            <person name="Lucas W.J."/>
            <person name="Wang X."/>
            <person name="Xie B."/>
            <person name="Ni P."/>
            <person name="Ren Y."/>
            <person name="Zhu H."/>
            <person name="Li J."/>
            <person name="Lin K."/>
            <person name="Jin W."/>
            <person name="Fei Z."/>
            <person name="Li G."/>
            <person name="Staub J."/>
            <person name="Kilian A."/>
            <person name="van der Vossen E.A."/>
            <person name="Wu Y."/>
            <person name="Guo J."/>
            <person name="He J."/>
            <person name="Jia Z."/>
            <person name="Ren Y."/>
            <person name="Tian G."/>
            <person name="Lu Y."/>
            <person name="Ruan J."/>
            <person name="Qian W."/>
            <person name="Wang M."/>
            <person name="Huang Q."/>
            <person name="Li B."/>
            <person name="Xuan Z."/>
            <person name="Cao J."/>
            <person name="Asan"/>
            <person name="Wu Z."/>
            <person name="Zhang J."/>
            <person name="Cai Q."/>
            <person name="Bai Y."/>
            <person name="Zhao B."/>
            <person name="Han Y."/>
            <person name="Li Y."/>
            <person name="Li X."/>
            <person name="Wang S."/>
            <person name="Shi Q."/>
            <person name="Liu S."/>
            <person name="Cho W.K."/>
            <person name="Kim J.Y."/>
            <person name="Xu Y."/>
            <person name="Heller-Uszynska K."/>
            <person name="Miao H."/>
            <person name="Cheng Z."/>
            <person name="Zhang S."/>
            <person name="Wu J."/>
            <person name="Yang Y."/>
            <person name="Kang H."/>
            <person name="Li M."/>
            <person name="Liang H."/>
            <person name="Ren X."/>
            <person name="Shi Z."/>
            <person name="Wen M."/>
            <person name="Jian M."/>
            <person name="Yang H."/>
            <person name="Zhang G."/>
            <person name="Yang Z."/>
            <person name="Chen R."/>
            <person name="Liu S."/>
            <person name="Li J."/>
            <person name="Ma L."/>
            <person name="Liu H."/>
            <person name="Zhou Y."/>
            <person name="Zhao J."/>
            <person name="Fang X."/>
            <person name="Li G."/>
            <person name="Fang L."/>
            <person name="Li Y."/>
            <person name="Liu D."/>
            <person name="Zheng H."/>
            <person name="Zhang Y."/>
            <person name="Qin N."/>
            <person name="Li Z."/>
            <person name="Yang G."/>
            <person name="Yang S."/>
            <person name="Bolund L."/>
            <person name="Kristiansen K."/>
            <person name="Zheng H."/>
            <person name="Li S."/>
            <person name="Zhang X."/>
            <person name="Yang H."/>
            <person name="Wang J."/>
            <person name="Sun R."/>
            <person name="Zhang B."/>
            <person name="Jiang S."/>
            <person name="Wang J."/>
            <person name="Du Y."/>
            <person name="Li S."/>
        </authorList>
    </citation>
    <scope>NUCLEOTIDE SEQUENCE [LARGE SCALE GENOMIC DNA]</scope>
    <source>
        <strain evidence="2">cv. 9930</strain>
    </source>
</reference>
<name>A0A0A0L164_CUCSA</name>
<sequence>MAFHRCKCDLEITAQSSDNYTASSLSPTGGSKFRSARVSSPAGRSFGRLDGLIGNLFRTDLPGSNI</sequence>
<evidence type="ECO:0000313" key="2">
    <source>
        <dbReference type="Proteomes" id="UP000029981"/>
    </source>
</evidence>
<protein>
    <submittedName>
        <fullName evidence="1">Uncharacterized protein</fullName>
    </submittedName>
</protein>
<dbReference type="EMBL" id="CM002925">
    <property type="protein sequence ID" value="KGN55458.1"/>
    <property type="molecule type" value="Genomic_DNA"/>
</dbReference>
<reference evidence="1 2" key="4">
    <citation type="journal article" date="2011" name="BMC Genomics">
        <title>RNA-Seq improves annotation of protein-coding genes in the cucumber genome.</title>
        <authorList>
            <person name="Li Z."/>
            <person name="Zhang Z."/>
            <person name="Yan P."/>
            <person name="Huang S."/>
            <person name="Fei Z."/>
            <person name="Lin K."/>
        </authorList>
    </citation>
    <scope>NUCLEOTIDE SEQUENCE [LARGE SCALE GENOMIC DNA]</scope>
    <source>
        <strain evidence="2">cv. 9930</strain>
    </source>
</reference>